<dbReference type="InterPro" id="IPR001314">
    <property type="entry name" value="Peptidase_S1A"/>
</dbReference>
<dbReference type="PRINTS" id="PR00722">
    <property type="entry name" value="CHYMOTRYPSIN"/>
</dbReference>
<protein>
    <submittedName>
        <fullName evidence="10">Cocoonase 3</fullName>
    </submittedName>
</protein>
<dbReference type="InterPro" id="IPR009003">
    <property type="entry name" value="Peptidase_S1_PA"/>
</dbReference>
<dbReference type="GO" id="GO:0006508">
    <property type="term" value="P:proteolysis"/>
    <property type="evidence" value="ECO:0007669"/>
    <property type="project" value="UniProtKB-KW"/>
</dbReference>
<feature type="non-terminal residue" evidence="10">
    <location>
        <position position="264"/>
    </location>
</feature>
<dbReference type="InterPro" id="IPR018114">
    <property type="entry name" value="TRYPSIN_HIS"/>
</dbReference>
<dbReference type="InterPro" id="IPR043504">
    <property type="entry name" value="Peptidase_S1_PA_chymotrypsin"/>
</dbReference>
<feature type="non-terminal residue" evidence="10">
    <location>
        <position position="1"/>
    </location>
</feature>
<sequence>MKIFVVFILLGTFLFKDVYSRKVIRYRPELNNNKIVGGYNVTIEEFPYQVYLLLPKGGGYFECGGSIIGNKTILTAAHCLAGMSSAIVKVGSTSSSDDGGGELINSSKLTQHPKYVKRNYDYDIGIITLERPIKIDGVKTKIVRLADKEAQVKPGQSVTVTGWGTTAEDGESSDTLLAVDVPIISNDECRKAYRTLTPRMFCAGVPQGGKDACQGDSGGPAVIKSDGIQVGVVSYGIGCARKDRPGVYTSVASVRDWIKEVSGI</sequence>
<evidence type="ECO:0000256" key="2">
    <source>
        <dbReference type="ARBA" id="ARBA00022670"/>
    </source>
</evidence>
<dbReference type="PANTHER" id="PTHR24276">
    <property type="entry name" value="POLYSERASE-RELATED"/>
    <property type="match status" value="1"/>
</dbReference>
<evidence type="ECO:0000256" key="6">
    <source>
        <dbReference type="ARBA" id="ARBA00023145"/>
    </source>
</evidence>
<keyword evidence="2" id="KW-0645">Protease</keyword>
<dbReference type="CDD" id="cd00190">
    <property type="entry name" value="Tryp_SPc"/>
    <property type="match status" value="1"/>
</dbReference>
<evidence type="ECO:0000256" key="5">
    <source>
        <dbReference type="ARBA" id="ARBA00022825"/>
    </source>
</evidence>
<comment type="similarity">
    <text evidence="1">Belongs to the peptidase S1 family.</text>
</comment>
<dbReference type="PANTHER" id="PTHR24276:SF91">
    <property type="entry name" value="AT26814P-RELATED"/>
    <property type="match status" value="1"/>
</dbReference>
<dbReference type="FunFam" id="2.40.10.10:FF:000077">
    <property type="entry name" value="Predicted protein"/>
    <property type="match status" value="1"/>
</dbReference>
<evidence type="ECO:0000256" key="4">
    <source>
        <dbReference type="ARBA" id="ARBA00022801"/>
    </source>
</evidence>
<evidence type="ECO:0000256" key="3">
    <source>
        <dbReference type="ARBA" id="ARBA00022729"/>
    </source>
</evidence>
<feature type="chain" id="PRO_5008554138" evidence="8">
    <location>
        <begin position="21"/>
        <end position="264"/>
    </location>
</feature>
<accession>A0A1B3TNZ8</accession>
<dbReference type="SMART" id="SM00020">
    <property type="entry name" value="Tryp_SPc"/>
    <property type="match status" value="1"/>
</dbReference>
<evidence type="ECO:0000256" key="1">
    <source>
        <dbReference type="ARBA" id="ARBA00007664"/>
    </source>
</evidence>
<dbReference type="GO" id="GO:0004252">
    <property type="term" value="F:serine-type endopeptidase activity"/>
    <property type="evidence" value="ECO:0007669"/>
    <property type="project" value="InterPro"/>
</dbReference>
<dbReference type="SUPFAM" id="SSF50494">
    <property type="entry name" value="Trypsin-like serine proteases"/>
    <property type="match status" value="1"/>
</dbReference>
<keyword evidence="3 8" id="KW-0732">Signal</keyword>
<dbReference type="AlphaFoldDB" id="A0A1B3TNZ8"/>
<keyword evidence="5" id="KW-0720">Serine protease</keyword>
<feature type="signal peptide" evidence="8">
    <location>
        <begin position="1"/>
        <end position="20"/>
    </location>
</feature>
<dbReference type="PROSITE" id="PS00134">
    <property type="entry name" value="TRYPSIN_HIS"/>
    <property type="match status" value="1"/>
</dbReference>
<name>A0A1B3TNZ8_HELME</name>
<evidence type="ECO:0000259" key="9">
    <source>
        <dbReference type="PROSITE" id="PS50240"/>
    </source>
</evidence>
<dbReference type="InterPro" id="IPR050430">
    <property type="entry name" value="Peptidase_S1"/>
</dbReference>
<proteinExistence type="evidence at transcript level"/>
<evidence type="ECO:0000256" key="7">
    <source>
        <dbReference type="ARBA" id="ARBA00023157"/>
    </source>
</evidence>
<evidence type="ECO:0000313" key="10">
    <source>
        <dbReference type="EMBL" id="AOG75376.1"/>
    </source>
</evidence>
<dbReference type="EMBL" id="KU925751">
    <property type="protein sequence ID" value="AOG75376.1"/>
    <property type="molecule type" value="mRNA"/>
</dbReference>
<keyword evidence="7" id="KW-1015">Disulfide bond</keyword>
<dbReference type="Gene3D" id="2.40.10.10">
    <property type="entry name" value="Trypsin-like serine proteases"/>
    <property type="match status" value="1"/>
</dbReference>
<feature type="domain" description="Peptidase S1" evidence="9">
    <location>
        <begin position="35"/>
        <end position="263"/>
    </location>
</feature>
<dbReference type="InterPro" id="IPR001254">
    <property type="entry name" value="Trypsin_dom"/>
</dbReference>
<dbReference type="Pfam" id="PF00089">
    <property type="entry name" value="Trypsin"/>
    <property type="match status" value="1"/>
</dbReference>
<organism evidence="10">
    <name type="scientific">Heliconius melpomene</name>
    <name type="common">Postman butterfly</name>
    <dbReference type="NCBI Taxonomy" id="34740"/>
    <lineage>
        <taxon>Eukaryota</taxon>
        <taxon>Metazoa</taxon>
        <taxon>Ecdysozoa</taxon>
        <taxon>Arthropoda</taxon>
        <taxon>Hexapoda</taxon>
        <taxon>Insecta</taxon>
        <taxon>Pterygota</taxon>
        <taxon>Neoptera</taxon>
        <taxon>Endopterygota</taxon>
        <taxon>Lepidoptera</taxon>
        <taxon>Glossata</taxon>
        <taxon>Ditrysia</taxon>
        <taxon>Papilionoidea</taxon>
        <taxon>Nymphalidae</taxon>
        <taxon>Heliconiinae</taxon>
        <taxon>Heliconiini</taxon>
        <taxon>Heliconius</taxon>
    </lineage>
</organism>
<keyword evidence="6" id="KW-0865">Zymogen</keyword>
<evidence type="ECO:0000256" key="8">
    <source>
        <dbReference type="SAM" id="SignalP"/>
    </source>
</evidence>
<reference evidence="10" key="1">
    <citation type="journal article" date="2016" name="Genome Biol. Evol.">
        <title>Gene Duplication and Gene Expression Changes Play a Role in the Evolution of Candidate Pollen Feeding Genes in Heliconius Butterflies.</title>
        <authorList>
            <person name="Smith G."/>
            <person name="Macias-Munoz A."/>
            <person name="Briscoe A.D."/>
        </authorList>
    </citation>
    <scope>NUCLEOTIDE SEQUENCE</scope>
</reference>
<dbReference type="PROSITE" id="PS50240">
    <property type="entry name" value="TRYPSIN_DOM"/>
    <property type="match status" value="1"/>
</dbReference>
<keyword evidence="4" id="KW-0378">Hydrolase</keyword>